<dbReference type="GeneID" id="80863865"/>
<name>A0A9W9EEP4_9HYPO</name>
<dbReference type="Proteomes" id="UP001140511">
    <property type="component" value="Unassembled WGS sequence"/>
</dbReference>
<sequence length="143" mass="16195">MFYADDDIYTLHQSQPLQAILHFQASTTLPDETFIVSIVHKALRKKSTFLKLRQLFVAALIFGAARDSKGPVVDTSALSETTLCHVACARRCSTWKGIQHRAENMATMTKKKRKHEEDEDVPMTNTADGEKKKKKKKSKSKDE</sequence>
<organism evidence="2 3">
    <name type="scientific">Trichoderma breve</name>
    <dbReference type="NCBI Taxonomy" id="2034170"/>
    <lineage>
        <taxon>Eukaryota</taxon>
        <taxon>Fungi</taxon>
        <taxon>Dikarya</taxon>
        <taxon>Ascomycota</taxon>
        <taxon>Pezizomycotina</taxon>
        <taxon>Sordariomycetes</taxon>
        <taxon>Hypocreomycetidae</taxon>
        <taxon>Hypocreales</taxon>
        <taxon>Hypocreaceae</taxon>
        <taxon>Trichoderma</taxon>
    </lineage>
</organism>
<feature type="region of interest" description="Disordered" evidence="1">
    <location>
        <begin position="103"/>
        <end position="143"/>
    </location>
</feature>
<dbReference type="AlphaFoldDB" id="A0A9W9EEP4"/>
<proteinExistence type="predicted"/>
<dbReference type="RefSeq" id="XP_056034493.1">
    <property type="nucleotide sequence ID" value="XM_056169177.1"/>
</dbReference>
<reference evidence="2" key="1">
    <citation type="submission" date="2022-09" db="EMBL/GenBank/DDBJ databases">
        <title>Chromosome-level assembly of Trichoderma breve T069, a fungus used in development of biopesticide product.</title>
        <authorList>
            <person name="Lin R."/>
            <person name="Liu T."/>
        </authorList>
    </citation>
    <scope>NUCLEOTIDE SEQUENCE</scope>
    <source>
        <strain evidence="2">T069</strain>
    </source>
</reference>
<comment type="caution">
    <text evidence="2">The sequence shown here is derived from an EMBL/GenBank/DDBJ whole genome shotgun (WGS) entry which is preliminary data.</text>
</comment>
<gene>
    <name evidence="2" type="ORF">T069G_01967</name>
</gene>
<evidence type="ECO:0000256" key="1">
    <source>
        <dbReference type="SAM" id="MobiDB-lite"/>
    </source>
</evidence>
<protein>
    <submittedName>
        <fullName evidence="2">Uncharacterized protein</fullName>
    </submittedName>
</protein>
<evidence type="ECO:0000313" key="3">
    <source>
        <dbReference type="Proteomes" id="UP001140511"/>
    </source>
</evidence>
<accession>A0A9W9EEP4</accession>
<keyword evidence="3" id="KW-1185">Reference proteome</keyword>
<evidence type="ECO:0000313" key="2">
    <source>
        <dbReference type="EMBL" id="KAJ4865437.1"/>
    </source>
</evidence>
<dbReference type="EMBL" id="JAOPEN010000001">
    <property type="protein sequence ID" value="KAJ4865437.1"/>
    <property type="molecule type" value="Genomic_DNA"/>
</dbReference>
<feature type="compositionally biased region" description="Basic residues" evidence="1">
    <location>
        <begin position="132"/>
        <end position="143"/>
    </location>
</feature>